<organism evidence="2 3">
    <name type="scientific">Bondarzewia mesenterica</name>
    <dbReference type="NCBI Taxonomy" id="1095465"/>
    <lineage>
        <taxon>Eukaryota</taxon>
        <taxon>Fungi</taxon>
        <taxon>Dikarya</taxon>
        <taxon>Basidiomycota</taxon>
        <taxon>Agaricomycotina</taxon>
        <taxon>Agaricomycetes</taxon>
        <taxon>Russulales</taxon>
        <taxon>Bondarzewiaceae</taxon>
        <taxon>Bondarzewia</taxon>
    </lineage>
</organism>
<name>A0A4S4M6R9_9AGAM</name>
<keyword evidence="3" id="KW-1185">Reference proteome</keyword>
<feature type="region of interest" description="Disordered" evidence="1">
    <location>
        <begin position="112"/>
        <end position="143"/>
    </location>
</feature>
<dbReference type="OrthoDB" id="107110at2759"/>
<evidence type="ECO:0000313" key="3">
    <source>
        <dbReference type="Proteomes" id="UP000310158"/>
    </source>
</evidence>
<proteinExistence type="predicted"/>
<gene>
    <name evidence="2" type="ORF">EW146_g529</name>
</gene>
<dbReference type="AlphaFoldDB" id="A0A4S4M6R9"/>
<reference evidence="2 3" key="1">
    <citation type="submission" date="2019-02" db="EMBL/GenBank/DDBJ databases">
        <title>Genome sequencing of the rare red list fungi Bondarzewia mesenterica.</title>
        <authorList>
            <person name="Buettner E."/>
            <person name="Kellner H."/>
        </authorList>
    </citation>
    <scope>NUCLEOTIDE SEQUENCE [LARGE SCALE GENOMIC DNA]</scope>
    <source>
        <strain evidence="2 3">DSM 108281</strain>
    </source>
</reference>
<dbReference type="Proteomes" id="UP000310158">
    <property type="component" value="Unassembled WGS sequence"/>
</dbReference>
<comment type="caution">
    <text evidence="2">The sequence shown here is derived from an EMBL/GenBank/DDBJ whole genome shotgun (WGS) entry which is preliminary data.</text>
</comment>
<evidence type="ECO:0000313" key="2">
    <source>
        <dbReference type="EMBL" id="THH20962.1"/>
    </source>
</evidence>
<evidence type="ECO:0000256" key="1">
    <source>
        <dbReference type="SAM" id="MobiDB-lite"/>
    </source>
</evidence>
<protein>
    <submittedName>
        <fullName evidence="2">Uncharacterized protein</fullName>
    </submittedName>
</protein>
<sequence length="143" mass="17010">MDRVEEWQRYKPEWHVVILMDLGTSTKFQERGLSFVDLTFQKAAIEGDTWRGYATKEGDECHRYCLNIRGHGVETYPILKRFENPFDQLFQRVLSSPHPEFDKLAASMKRELQPLKVNETEEDQEPEEEEEAEEEEELEEKEN</sequence>
<dbReference type="EMBL" id="SGPL01000011">
    <property type="protein sequence ID" value="THH20962.1"/>
    <property type="molecule type" value="Genomic_DNA"/>
</dbReference>
<feature type="compositionally biased region" description="Acidic residues" evidence="1">
    <location>
        <begin position="120"/>
        <end position="143"/>
    </location>
</feature>
<accession>A0A4S4M6R9</accession>